<evidence type="ECO:0000313" key="3">
    <source>
        <dbReference type="Proteomes" id="UP000652761"/>
    </source>
</evidence>
<keyword evidence="3" id="KW-1185">Reference proteome</keyword>
<dbReference type="EMBL" id="NMUH01000188">
    <property type="protein sequence ID" value="MQL74011.1"/>
    <property type="molecule type" value="Genomic_DNA"/>
</dbReference>
<evidence type="ECO:0000256" key="1">
    <source>
        <dbReference type="SAM" id="MobiDB-lite"/>
    </source>
</evidence>
<feature type="compositionally biased region" description="Low complexity" evidence="1">
    <location>
        <begin position="25"/>
        <end position="48"/>
    </location>
</feature>
<protein>
    <submittedName>
        <fullName evidence="2">Uncharacterized protein</fullName>
    </submittedName>
</protein>
<evidence type="ECO:0000313" key="2">
    <source>
        <dbReference type="EMBL" id="MQL74011.1"/>
    </source>
</evidence>
<name>A0A843TSA3_COLES</name>
<accession>A0A843TSA3</accession>
<comment type="caution">
    <text evidence="2">The sequence shown here is derived from an EMBL/GenBank/DDBJ whole genome shotgun (WGS) entry which is preliminary data.</text>
</comment>
<feature type="region of interest" description="Disordered" evidence="1">
    <location>
        <begin position="1"/>
        <end position="66"/>
    </location>
</feature>
<dbReference type="AlphaFoldDB" id="A0A843TSA3"/>
<feature type="compositionally biased region" description="Low complexity" evidence="1">
    <location>
        <begin position="56"/>
        <end position="65"/>
    </location>
</feature>
<gene>
    <name evidence="2" type="ORF">Taro_006370</name>
</gene>
<proteinExistence type="predicted"/>
<organism evidence="2 3">
    <name type="scientific">Colocasia esculenta</name>
    <name type="common">Wild taro</name>
    <name type="synonym">Arum esculentum</name>
    <dbReference type="NCBI Taxonomy" id="4460"/>
    <lineage>
        <taxon>Eukaryota</taxon>
        <taxon>Viridiplantae</taxon>
        <taxon>Streptophyta</taxon>
        <taxon>Embryophyta</taxon>
        <taxon>Tracheophyta</taxon>
        <taxon>Spermatophyta</taxon>
        <taxon>Magnoliopsida</taxon>
        <taxon>Liliopsida</taxon>
        <taxon>Araceae</taxon>
        <taxon>Aroideae</taxon>
        <taxon>Colocasieae</taxon>
        <taxon>Colocasia</taxon>
    </lineage>
</organism>
<sequence length="122" mass="13243">MGHCRPSKSASSKRVNNSTVRGGSNKRSISKSSSEQKVISSLKAPQKSVKPKKPSESSIKGSPSSDQICIKADDKIFRQLKSLPVNITVWEGQSLNPLPGLKGRVSKLNAQMKTVRLASLLW</sequence>
<dbReference type="Proteomes" id="UP000652761">
    <property type="component" value="Unassembled WGS sequence"/>
</dbReference>
<feature type="compositionally biased region" description="Polar residues" evidence="1">
    <location>
        <begin position="8"/>
        <end position="22"/>
    </location>
</feature>
<reference evidence="2" key="1">
    <citation type="submission" date="2017-07" db="EMBL/GenBank/DDBJ databases">
        <title>Taro Niue Genome Assembly and Annotation.</title>
        <authorList>
            <person name="Atibalentja N."/>
            <person name="Keating K."/>
            <person name="Fields C.J."/>
        </authorList>
    </citation>
    <scope>NUCLEOTIDE SEQUENCE</scope>
    <source>
        <strain evidence="2">Niue_2</strain>
        <tissue evidence="2">Leaf</tissue>
    </source>
</reference>